<organism evidence="1 2">
    <name type="scientific">Adiantum capillus-veneris</name>
    <name type="common">Maidenhair fern</name>
    <dbReference type="NCBI Taxonomy" id="13818"/>
    <lineage>
        <taxon>Eukaryota</taxon>
        <taxon>Viridiplantae</taxon>
        <taxon>Streptophyta</taxon>
        <taxon>Embryophyta</taxon>
        <taxon>Tracheophyta</taxon>
        <taxon>Polypodiopsida</taxon>
        <taxon>Polypodiidae</taxon>
        <taxon>Polypodiales</taxon>
        <taxon>Pteridineae</taxon>
        <taxon>Pteridaceae</taxon>
        <taxon>Vittarioideae</taxon>
        <taxon>Adiantum</taxon>
    </lineage>
</organism>
<gene>
    <name evidence="1" type="ORF">GOP47_0004372</name>
</gene>
<evidence type="ECO:0000313" key="2">
    <source>
        <dbReference type="Proteomes" id="UP000886520"/>
    </source>
</evidence>
<dbReference type="AlphaFoldDB" id="A0A9D4ZMS7"/>
<name>A0A9D4ZMS7_ADICA</name>
<comment type="caution">
    <text evidence="1">The sequence shown here is derived from an EMBL/GenBank/DDBJ whole genome shotgun (WGS) entry which is preliminary data.</text>
</comment>
<protein>
    <submittedName>
        <fullName evidence="1">Uncharacterized protein</fullName>
    </submittedName>
</protein>
<dbReference type="Proteomes" id="UP000886520">
    <property type="component" value="Chromosome 4"/>
</dbReference>
<proteinExistence type="predicted"/>
<evidence type="ECO:0000313" key="1">
    <source>
        <dbReference type="EMBL" id="KAI5081189.1"/>
    </source>
</evidence>
<accession>A0A9D4ZMS7</accession>
<dbReference type="EMBL" id="JABFUD020000004">
    <property type="protein sequence ID" value="KAI5081189.1"/>
    <property type="molecule type" value="Genomic_DNA"/>
</dbReference>
<reference evidence="1" key="1">
    <citation type="submission" date="2021-01" db="EMBL/GenBank/DDBJ databases">
        <title>Adiantum capillus-veneris genome.</title>
        <authorList>
            <person name="Fang Y."/>
            <person name="Liao Q."/>
        </authorList>
    </citation>
    <scope>NUCLEOTIDE SEQUENCE</scope>
    <source>
        <strain evidence="1">H3</strain>
        <tissue evidence="1">Leaf</tissue>
    </source>
</reference>
<keyword evidence="2" id="KW-1185">Reference proteome</keyword>
<sequence length="130" mass="14781">MASVPPRNPNIGVSFDVELMCPWFMSQLIQDLGNGQRPLLNHDAGVVSLDISHMTSRSSPNRLWVGSEGIKYLRAIQKMGEMCLLSTRPLKRYKPTIRQKILPNNYNDARNKNFGILNFNTGLLLECFME</sequence>